<keyword evidence="8" id="KW-1185">Reference proteome</keyword>
<dbReference type="AlphaFoldDB" id="A0A1V9XEC9"/>
<evidence type="ECO:0000256" key="5">
    <source>
        <dbReference type="SAM" id="Phobius"/>
    </source>
</evidence>
<feature type="transmembrane region" description="Helical" evidence="5">
    <location>
        <begin position="6"/>
        <end position="29"/>
    </location>
</feature>
<dbReference type="InterPro" id="IPR036259">
    <property type="entry name" value="MFS_trans_sf"/>
</dbReference>
<dbReference type="InParanoid" id="A0A1V9XEC9"/>
<dbReference type="InterPro" id="IPR020846">
    <property type="entry name" value="MFS_dom"/>
</dbReference>
<evidence type="ECO:0000256" key="3">
    <source>
        <dbReference type="ARBA" id="ARBA00022989"/>
    </source>
</evidence>
<comment type="caution">
    <text evidence="7">The sequence shown here is derived from an EMBL/GenBank/DDBJ whole genome shotgun (WGS) entry which is preliminary data.</text>
</comment>
<feature type="transmembrane region" description="Helical" evidence="5">
    <location>
        <begin position="69"/>
        <end position="90"/>
    </location>
</feature>
<evidence type="ECO:0000256" key="4">
    <source>
        <dbReference type="ARBA" id="ARBA00023136"/>
    </source>
</evidence>
<dbReference type="Gene3D" id="1.20.1250.20">
    <property type="entry name" value="MFS general substrate transporter like domains"/>
    <property type="match status" value="1"/>
</dbReference>
<dbReference type="GO" id="GO:0061513">
    <property type="term" value="F:glucose 6-phosphate:phosphate antiporter activity"/>
    <property type="evidence" value="ECO:0007669"/>
    <property type="project" value="TreeGrafter"/>
</dbReference>
<sequence length="104" mass="10808">MSFQLYIACLGAVLGAALYGNIALFGIIASESAPFHLSGSSHALAALAGNIGAIISGLPFSILATAMGWRAVFLLLEVFCGTASLLLLLLGRLDARIARHLHQD</sequence>
<dbReference type="GO" id="GO:0005789">
    <property type="term" value="C:endoplasmic reticulum membrane"/>
    <property type="evidence" value="ECO:0007669"/>
    <property type="project" value="TreeGrafter"/>
</dbReference>
<dbReference type="GO" id="GO:0035435">
    <property type="term" value="P:phosphate ion transmembrane transport"/>
    <property type="evidence" value="ECO:0007669"/>
    <property type="project" value="TreeGrafter"/>
</dbReference>
<name>A0A1V9XEC9_9ACAR</name>
<organism evidence="7 8">
    <name type="scientific">Tropilaelaps mercedesae</name>
    <dbReference type="NCBI Taxonomy" id="418985"/>
    <lineage>
        <taxon>Eukaryota</taxon>
        <taxon>Metazoa</taxon>
        <taxon>Ecdysozoa</taxon>
        <taxon>Arthropoda</taxon>
        <taxon>Chelicerata</taxon>
        <taxon>Arachnida</taxon>
        <taxon>Acari</taxon>
        <taxon>Parasitiformes</taxon>
        <taxon>Mesostigmata</taxon>
        <taxon>Gamasina</taxon>
        <taxon>Dermanyssoidea</taxon>
        <taxon>Laelapidae</taxon>
        <taxon>Tropilaelaps</taxon>
    </lineage>
</organism>
<reference evidence="7 8" key="1">
    <citation type="journal article" date="2017" name="Gigascience">
        <title>Draft genome of the honey bee ectoparasitic mite, Tropilaelaps mercedesae, is shaped by the parasitic life history.</title>
        <authorList>
            <person name="Dong X."/>
            <person name="Armstrong S.D."/>
            <person name="Xia D."/>
            <person name="Makepeace B.L."/>
            <person name="Darby A.C."/>
            <person name="Kadowaki T."/>
        </authorList>
    </citation>
    <scope>NUCLEOTIDE SEQUENCE [LARGE SCALE GENOMIC DNA]</scope>
    <source>
        <strain evidence="7">Wuxi-XJTLU</strain>
    </source>
</reference>
<dbReference type="PROSITE" id="PS50850">
    <property type="entry name" value="MFS"/>
    <property type="match status" value="1"/>
</dbReference>
<proteinExistence type="predicted"/>
<feature type="domain" description="Major facilitator superfamily (MFS) profile" evidence="6">
    <location>
        <begin position="1"/>
        <end position="104"/>
    </location>
</feature>
<dbReference type="PANTHER" id="PTHR43826:SF3">
    <property type="entry name" value="GLUCOSE-6-PHOSPHATE EXCHANGER SLC37A4"/>
    <property type="match status" value="1"/>
</dbReference>
<dbReference type="OrthoDB" id="3639251at2759"/>
<accession>A0A1V9XEC9</accession>
<dbReference type="STRING" id="418985.A0A1V9XEC9"/>
<dbReference type="InterPro" id="IPR051337">
    <property type="entry name" value="OPA_Antiporter"/>
</dbReference>
<evidence type="ECO:0000313" key="7">
    <source>
        <dbReference type="EMBL" id="OQR71905.1"/>
    </source>
</evidence>
<keyword evidence="2 5" id="KW-0812">Transmembrane</keyword>
<evidence type="ECO:0000259" key="6">
    <source>
        <dbReference type="PROSITE" id="PS50850"/>
    </source>
</evidence>
<evidence type="ECO:0000256" key="2">
    <source>
        <dbReference type="ARBA" id="ARBA00022692"/>
    </source>
</evidence>
<keyword evidence="3 5" id="KW-1133">Transmembrane helix</keyword>
<protein>
    <submittedName>
        <fullName evidence="7">Glucose-6-phosphate translocase-like</fullName>
    </submittedName>
</protein>
<dbReference type="PANTHER" id="PTHR43826">
    <property type="entry name" value="GLUCOSE-6-PHOSPHATE EXCHANGER SLC37A4"/>
    <property type="match status" value="1"/>
</dbReference>
<keyword evidence="4 5" id="KW-0472">Membrane</keyword>
<gene>
    <name evidence="7" type="ORF">BIW11_10708</name>
</gene>
<feature type="transmembrane region" description="Helical" evidence="5">
    <location>
        <begin position="41"/>
        <end position="63"/>
    </location>
</feature>
<evidence type="ECO:0000256" key="1">
    <source>
        <dbReference type="ARBA" id="ARBA00004127"/>
    </source>
</evidence>
<evidence type="ECO:0000313" key="8">
    <source>
        <dbReference type="Proteomes" id="UP000192247"/>
    </source>
</evidence>
<dbReference type="Proteomes" id="UP000192247">
    <property type="component" value="Unassembled WGS sequence"/>
</dbReference>
<dbReference type="SUPFAM" id="SSF103473">
    <property type="entry name" value="MFS general substrate transporter"/>
    <property type="match status" value="1"/>
</dbReference>
<comment type="subcellular location">
    <subcellularLocation>
        <location evidence="1">Endomembrane system</location>
        <topology evidence="1">Multi-pass membrane protein</topology>
    </subcellularLocation>
</comment>
<dbReference type="EMBL" id="MNPL01013173">
    <property type="protein sequence ID" value="OQR71905.1"/>
    <property type="molecule type" value="Genomic_DNA"/>
</dbReference>